<dbReference type="InterPro" id="IPR015260">
    <property type="entry name" value="Syntaxin-6/10/61_N"/>
</dbReference>
<proteinExistence type="predicted"/>
<evidence type="ECO:0000256" key="2">
    <source>
        <dbReference type="ARBA" id="ARBA00046280"/>
    </source>
</evidence>
<dbReference type="Proteomes" id="UP000694382">
    <property type="component" value="Chromosome 8"/>
</dbReference>
<dbReference type="Ensembl" id="ENSCPVT00000019696.2">
    <property type="protein sequence ID" value="ENSCPVP00000018847.1"/>
    <property type="gene ID" value="ENSCPVG00000013746.2"/>
</dbReference>
<evidence type="ECO:0000256" key="1">
    <source>
        <dbReference type="ARBA" id="ARBA00022927"/>
    </source>
</evidence>
<dbReference type="SUPFAM" id="SSF47661">
    <property type="entry name" value="t-snare proteins"/>
    <property type="match status" value="1"/>
</dbReference>
<accession>A0A8C3NEL0</accession>
<keyword evidence="1" id="KW-0653">Protein transport</keyword>
<evidence type="ECO:0000259" key="4">
    <source>
        <dbReference type="Pfam" id="PF09177"/>
    </source>
</evidence>
<dbReference type="GO" id="GO:0015031">
    <property type="term" value="P:protein transport"/>
    <property type="evidence" value="ECO:0007669"/>
    <property type="project" value="UniProtKB-KW"/>
</dbReference>
<evidence type="ECO:0000313" key="5">
    <source>
        <dbReference type="Ensembl" id="ENSCPVP00000018847.1"/>
    </source>
</evidence>
<keyword evidence="6" id="KW-1185">Reference proteome</keyword>
<evidence type="ECO:0000313" key="6">
    <source>
        <dbReference type="Proteomes" id="UP000694382"/>
    </source>
</evidence>
<dbReference type="Pfam" id="PF09177">
    <property type="entry name" value="STX6_10_61_N"/>
    <property type="match status" value="1"/>
</dbReference>
<dbReference type="Gene3D" id="1.20.58.90">
    <property type="match status" value="1"/>
</dbReference>
<keyword evidence="1" id="KW-0813">Transport</keyword>
<organism evidence="5 6">
    <name type="scientific">Geospiza parvula</name>
    <name type="common">Small tree-finch</name>
    <name type="synonym">Camarhynchus parvulus</name>
    <dbReference type="NCBI Taxonomy" id="87175"/>
    <lineage>
        <taxon>Eukaryota</taxon>
        <taxon>Metazoa</taxon>
        <taxon>Chordata</taxon>
        <taxon>Craniata</taxon>
        <taxon>Vertebrata</taxon>
        <taxon>Euteleostomi</taxon>
        <taxon>Archelosauria</taxon>
        <taxon>Archosauria</taxon>
        <taxon>Dinosauria</taxon>
        <taxon>Saurischia</taxon>
        <taxon>Theropoda</taxon>
        <taxon>Coelurosauria</taxon>
        <taxon>Aves</taxon>
        <taxon>Neognathae</taxon>
        <taxon>Neoaves</taxon>
        <taxon>Telluraves</taxon>
        <taxon>Australaves</taxon>
        <taxon>Passeriformes</taxon>
        <taxon>Thraupidae</taxon>
        <taxon>Camarhynchus</taxon>
    </lineage>
</organism>
<dbReference type="GO" id="GO:0016020">
    <property type="term" value="C:membrane"/>
    <property type="evidence" value="ECO:0007669"/>
    <property type="project" value="InterPro"/>
</dbReference>
<feature type="domain" description="Syntaxin 6/10/61 N-terminal" evidence="4">
    <location>
        <begin position="5"/>
        <end position="103"/>
    </location>
</feature>
<reference evidence="5" key="2">
    <citation type="submission" date="2025-08" db="UniProtKB">
        <authorList>
            <consortium name="Ensembl"/>
        </authorList>
    </citation>
    <scope>IDENTIFICATION</scope>
</reference>
<dbReference type="CDD" id="cd21447">
    <property type="entry name" value="SNARE_NTD_STX6"/>
    <property type="match status" value="1"/>
</dbReference>
<evidence type="ECO:0000256" key="3">
    <source>
        <dbReference type="SAM" id="MobiDB-lite"/>
    </source>
</evidence>
<dbReference type="AlphaFoldDB" id="A0A8C3NEL0"/>
<reference evidence="5" key="1">
    <citation type="submission" date="2020-02" db="EMBL/GenBank/DDBJ databases">
        <authorList>
            <person name="Enbody D E."/>
            <person name="Pettersson E M."/>
        </authorList>
    </citation>
    <scope>NUCLEOTIDE SEQUENCE [LARGE SCALE GENOMIC DNA]</scope>
</reference>
<dbReference type="FunFam" id="1.20.58.90:FF:000002">
    <property type="entry name" value="syntaxin-6 isoform X1"/>
    <property type="match status" value="1"/>
</dbReference>
<reference evidence="5" key="3">
    <citation type="submission" date="2025-09" db="UniProtKB">
        <authorList>
            <consortium name="Ensembl"/>
        </authorList>
    </citation>
    <scope>IDENTIFICATION</scope>
</reference>
<protein>
    <recommendedName>
        <fullName evidence="4">Syntaxin 6/10/61 N-terminal domain-containing protein</fullName>
    </recommendedName>
</protein>
<comment type="subcellular location">
    <subcellularLocation>
        <location evidence="2">Endomembrane system</location>
        <topology evidence="2">Single-pass type IV membrane protein</topology>
    </subcellularLocation>
</comment>
<dbReference type="GO" id="GO:0012505">
    <property type="term" value="C:endomembrane system"/>
    <property type="evidence" value="ECO:0007669"/>
    <property type="project" value="UniProtKB-SubCell"/>
</dbReference>
<dbReference type="InterPro" id="IPR010989">
    <property type="entry name" value="SNARE"/>
</dbReference>
<feature type="region of interest" description="Disordered" evidence="3">
    <location>
        <begin position="211"/>
        <end position="231"/>
    </location>
</feature>
<name>A0A8C3NEL0_GEOPR</name>
<dbReference type="GO" id="GO:0048193">
    <property type="term" value="P:Golgi vesicle transport"/>
    <property type="evidence" value="ECO:0007669"/>
    <property type="project" value="InterPro"/>
</dbReference>
<sequence length="231" mass="25477">MSMEDPFFVVKGEVQKAVNTAQGLFQRWTELLQDPSIATREEIDWTTNELRNNLRSIEWDLEDLDETISIVEANPRKFNLDATELGIRKAFITSTRQVVRDMKDQMSNSSMQALAERKNRQVSMRMGNLFLLQCLSCVESLPLQALGVGRGSHAAARLGLSCVHLAALGELVLTGCQPLPSLSQSCKSALTIWLCLQSCLFTTVSIAPSHGKGNLPPPPPPWGKAAQNPCQ</sequence>